<accession>A0AAV4VSS0</accession>
<proteinExistence type="predicted"/>
<dbReference type="EMBL" id="BPLR01014974">
    <property type="protein sequence ID" value="GIY72649.1"/>
    <property type="molecule type" value="Genomic_DNA"/>
</dbReference>
<evidence type="ECO:0000313" key="2">
    <source>
        <dbReference type="EMBL" id="GIY72649.1"/>
    </source>
</evidence>
<feature type="compositionally biased region" description="Low complexity" evidence="1">
    <location>
        <begin position="36"/>
        <end position="45"/>
    </location>
</feature>
<protein>
    <submittedName>
        <fullName evidence="2">Uncharacterized protein</fullName>
    </submittedName>
</protein>
<reference evidence="2 3" key="1">
    <citation type="submission" date="2021-06" db="EMBL/GenBank/DDBJ databases">
        <title>Caerostris extrusa draft genome.</title>
        <authorList>
            <person name="Kono N."/>
            <person name="Arakawa K."/>
        </authorList>
    </citation>
    <scope>NUCLEOTIDE SEQUENCE [LARGE SCALE GENOMIC DNA]</scope>
</reference>
<comment type="caution">
    <text evidence="2">The sequence shown here is derived from an EMBL/GenBank/DDBJ whole genome shotgun (WGS) entry which is preliminary data.</text>
</comment>
<evidence type="ECO:0000256" key="1">
    <source>
        <dbReference type="SAM" id="MobiDB-lite"/>
    </source>
</evidence>
<sequence>MFDEPNHPDTTNMSKHTEDFLLLEEGELDYEELDDTSTTGSGSSDNVKRPSTSGSGSSDNVKRPSTFGSGSSDNVKRPSTFGSGSRVKDSAKPIRRKTVHTLETAKRETNQNRRPASPIRRPSFERTPPPAIPMRRRMPPPHPYKENRFVSRNPTPSYRRNLFPNQNVKTYFHAKTLFCVAIRKNGFTLSNGSLSTSVRLLSGQPAVKISLQYGHGCTNRLAGPV</sequence>
<feature type="compositionally biased region" description="Polar residues" evidence="1">
    <location>
        <begin position="49"/>
        <end position="59"/>
    </location>
</feature>
<organism evidence="2 3">
    <name type="scientific">Caerostris extrusa</name>
    <name type="common">Bark spider</name>
    <name type="synonym">Caerostris bankana</name>
    <dbReference type="NCBI Taxonomy" id="172846"/>
    <lineage>
        <taxon>Eukaryota</taxon>
        <taxon>Metazoa</taxon>
        <taxon>Ecdysozoa</taxon>
        <taxon>Arthropoda</taxon>
        <taxon>Chelicerata</taxon>
        <taxon>Arachnida</taxon>
        <taxon>Araneae</taxon>
        <taxon>Araneomorphae</taxon>
        <taxon>Entelegynae</taxon>
        <taxon>Araneoidea</taxon>
        <taxon>Araneidae</taxon>
        <taxon>Caerostris</taxon>
    </lineage>
</organism>
<keyword evidence="3" id="KW-1185">Reference proteome</keyword>
<name>A0AAV4VSS0_CAEEX</name>
<feature type="compositionally biased region" description="Acidic residues" evidence="1">
    <location>
        <begin position="21"/>
        <end position="35"/>
    </location>
</feature>
<evidence type="ECO:0000313" key="3">
    <source>
        <dbReference type="Proteomes" id="UP001054945"/>
    </source>
</evidence>
<gene>
    <name evidence="2" type="ORF">CEXT_246151</name>
</gene>
<dbReference type="Proteomes" id="UP001054945">
    <property type="component" value="Unassembled WGS sequence"/>
</dbReference>
<dbReference type="AlphaFoldDB" id="A0AAV4VSS0"/>
<feature type="region of interest" description="Disordered" evidence="1">
    <location>
        <begin position="1"/>
        <end position="157"/>
    </location>
</feature>